<dbReference type="EC" id="1.13.12.-" evidence="6"/>
<dbReference type="CDD" id="cd04730">
    <property type="entry name" value="NPD_like"/>
    <property type="match status" value="1"/>
</dbReference>
<evidence type="ECO:0000256" key="5">
    <source>
        <dbReference type="ARBA" id="ARBA00023033"/>
    </source>
</evidence>
<dbReference type="InterPro" id="IPR013785">
    <property type="entry name" value="Aldolase_TIM"/>
</dbReference>
<dbReference type="PANTHER" id="PTHR42747:SF4">
    <property type="entry name" value="BLR1330 PROTEIN"/>
    <property type="match status" value="1"/>
</dbReference>
<comment type="caution">
    <text evidence="6">The sequence shown here is derived from an EMBL/GenBank/DDBJ whole genome shotgun (WGS) entry which is preliminary data.</text>
</comment>
<dbReference type="Proteomes" id="UP001589692">
    <property type="component" value="Unassembled WGS sequence"/>
</dbReference>
<dbReference type="SUPFAM" id="SSF51412">
    <property type="entry name" value="Inosine monophosphate dehydrogenase (IMPDH)"/>
    <property type="match status" value="1"/>
</dbReference>
<name>A0ABV6ABF0_9HYPH</name>
<reference evidence="6 7" key="1">
    <citation type="submission" date="2024-09" db="EMBL/GenBank/DDBJ databases">
        <authorList>
            <person name="Sun Q."/>
            <person name="Mori K."/>
        </authorList>
    </citation>
    <scope>NUCLEOTIDE SEQUENCE [LARGE SCALE GENOMIC DNA]</scope>
    <source>
        <strain evidence="6 7">TBRC 4938</strain>
    </source>
</reference>
<keyword evidence="3" id="KW-0288">FMN</keyword>
<evidence type="ECO:0000313" key="6">
    <source>
        <dbReference type="EMBL" id="MFB9947951.1"/>
    </source>
</evidence>
<dbReference type="PANTHER" id="PTHR42747">
    <property type="entry name" value="NITRONATE MONOOXYGENASE-RELATED"/>
    <property type="match status" value="1"/>
</dbReference>
<evidence type="ECO:0000256" key="3">
    <source>
        <dbReference type="ARBA" id="ARBA00022643"/>
    </source>
</evidence>
<gene>
    <name evidence="6" type="ORF">ACFFP0_03775</name>
</gene>
<dbReference type="GO" id="GO:0016491">
    <property type="term" value="F:oxidoreductase activity"/>
    <property type="evidence" value="ECO:0007669"/>
    <property type="project" value="UniProtKB-KW"/>
</dbReference>
<comment type="similarity">
    <text evidence="1">Belongs to the nitronate monooxygenase family. NMO class I subfamily.</text>
</comment>
<dbReference type="RefSeq" id="WP_377256442.1">
    <property type="nucleotide sequence ID" value="NZ_JBHMAA010000006.1"/>
</dbReference>
<organism evidence="6 7">
    <name type="scientific">Rhizobium puerariae</name>
    <dbReference type="NCBI Taxonomy" id="1585791"/>
    <lineage>
        <taxon>Bacteria</taxon>
        <taxon>Pseudomonadati</taxon>
        <taxon>Pseudomonadota</taxon>
        <taxon>Alphaproteobacteria</taxon>
        <taxon>Hyphomicrobiales</taxon>
        <taxon>Rhizobiaceae</taxon>
        <taxon>Rhizobium/Agrobacterium group</taxon>
        <taxon>Rhizobium</taxon>
    </lineage>
</organism>
<protein>
    <submittedName>
        <fullName evidence="6">NAD(P)H-dependent flavin oxidoreductase</fullName>
        <ecNumber evidence="6">1.13.12.-</ecNumber>
    </submittedName>
</protein>
<keyword evidence="4 6" id="KW-0560">Oxidoreductase</keyword>
<keyword evidence="2" id="KW-0285">Flavoprotein</keyword>
<evidence type="ECO:0000256" key="1">
    <source>
        <dbReference type="ARBA" id="ARBA00009881"/>
    </source>
</evidence>
<proteinExistence type="inferred from homology"/>
<accession>A0ABV6ABF0</accession>
<dbReference type="EMBL" id="JBHMAA010000006">
    <property type="protein sequence ID" value="MFB9947951.1"/>
    <property type="molecule type" value="Genomic_DNA"/>
</dbReference>
<keyword evidence="7" id="KW-1185">Reference proteome</keyword>
<dbReference type="InterPro" id="IPR004136">
    <property type="entry name" value="NMO"/>
</dbReference>
<evidence type="ECO:0000256" key="2">
    <source>
        <dbReference type="ARBA" id="ARBA00022630"/>
    </source>
</evidence>
<dbReference type="Pfam" id="PF03060">
    <property type="entry name" value="NMO"/>
    <property type="match status" value="1"/>
</dbReference>
<evidence type="ECO:0000313" key="7">
    <source>
        <dbReference type="Proteomes" id="UP001589692"/>
    </source>
</evidence>
<dbReference type="Gene3D" id="3.20.20.70">
    <property type="entry name" value="Aldolase class I"/>
    <property type="match status" value="1"/>
</dbReference>
<keyword evidence="5" id="KW-0503">Monooxygenase</keyword>
<evidence type="ECO:0000256" key="4">
    <source>
        <dbReference type="ARBA" id="ARBA00023002"/>
    </source>
</evidence>
<sequence length="334" mass="35273">MSLPEAFRGRLRLPVIASPMFLVSGHELVVAQCKAGIVGSFPSLNARPEVELQVWLTTIRKTLAAHDAANPRSPAAPYAVNLISNKSNARFDHDAGVCVDNEVPLLLTSLSPPGDLVRAAHGYGGLVYHDVTTVRHAEKALEQGVDGLILVCNGAGGHAGTANPFAFYSEVRKFYDGTIVLAGAIGTGGALHAALSLGADMVYMGSRFIPAAESRAPDDYRAMVVDATLKDVVYTPFFSGLPANYLRQSIAAAGLDPEEVAAASRDKTRYQAGARSEAKAWRDIRGAGQGVGLIDRVQPMADIADQLEREWLAAQAADDAAGAARAGWLRKGGK</sequence>